<evidence type="ECO:0000313" key="2">
    <source>
        <dbReference type="EMBL" id="KZV43112.1"/>
    </source>
</evidence>
<keyword evidence="3" id="KW-1185">Reference proteome</keyword>
<proteinExistence type="predicted"/>
<accession>A0A2Z7C8P9</accession>
<gene>
    <name evidence="2" type="ORF">F511_04504</name>
</gene>
<dbReference type="Proteomes" id="UP000250235">
    <property type="component" value="Unassembled WGS sequence"/>
</dbReference>
<feature type="region of interest" description="Disordered" evidence="1">
    <location>
        <begin position="82"/>
        <end position="107"/>
    </location>
</feature>
<name>A0A2Z7C8P9_9LAMI</name>
<dbReference type="EMBL" id="KQ998209">
    <property type="protein sequence ID" value="KZV43112.1"/>
    <property type="molecule type" value="Genomic_DNA"/>
</dbReference>
<reference evidence="2 3" key="1">
    <citation type="journal article" date="2015" name="Proc. Natl. Acad. Sci. U.S.A.">
        <title>The resurrection genome of Boea hygrometrica: A blueprint for survival of dehydration.</title>
        <authorList>
            <person name="Xiao L."/>
            <person name="Yang G."/>
            <person name="Zhang L."/>
            <person name="Yang X."/>
            <person name="Zhao S."/>
            <person name="Ji Z."/>
            <person name="Zhou Q."/>
            <person name="Hu M."/>
            <person name="Wang Y."/>
            <person name="Chen M."/>
            <person name="Xu Y."/>
            <person name="Jin H."/>
            <person name="Xiao X."/>
            <person name="Hu G."/>
            <person name="Bao F."/>
            <person name="Hu Y."/>
            <person name="Wan P."/>
            <person name="Li L."/>
            <person name="Deng X."/>
            <person name="Kuang T."/>
            <person name="Xiang C."/>
            <person name="Zhu J.K."/>
            <person name="Oliver M.J."/>
            <person name="He Y."/>
        </authorList>
    </citation>
    <scope>NUCLEOTIDE SEQUENCE [LARGE SCALE GENOMIC DNA]</scope>
    <source>
        <strain evidence="3">cv. XS01</strain>
    </source>
</reference>
<protein>
    <submittedName>
        <fullName evidence="2">Uncharacterized protein</fullName>
    </submittedName>
</protein>
<dbReference type="AlphaFoldDB" id="A0A2Z7C8P9"/>
<evidence type="ECO:0000313" key="3">
    <source>
        <dbReference type="Proteomes" id="UP000250235"/>
    </source>
</evidence>
<organism evidence="2 3">
    <name type="scientific">Dorcoceras hygrometricum</name>
    <dbReference type="NCBI Taxonomy" id="472368"/>
    <lineage>
        <taxon>Eukaryota</taxon>
        <taxon>Viridiplantae</taxon>
        <taxon>Streptophyta</taxon>
        <taxon>Embryophyta</taxon>
        <taxon>Tracheophyta</taxon>
        <taxon>Spermatophyta</taxon>
        <taxon>Magnoliopsida</taxon>
        <taxon>eudicotyledons</taxon>
        <taxon>Gunneridae</taxon>
        <taxon>Pentapetalae</taxon>
        <taxon>asterids</taxon>
        <taxon>lamiids</taxon>
        <taxon>Lamiales</taxon>
        <taxon>Gesneriaceae</taxon>
        <taxon>Didymocarpoideae</taxon>
        <taxon>Trichosporeae</taxon>
        <taxon>Loxocarpinae</taxon>
        <taxon>Dorcoceras</taxon>
    </lineage>
</organism>
<sequence length="107" mass="11419">MIVEPGPFLLFSATMVRQFGMLLDPGDRGLVSTGCHQIGRSGALTLRYDTSEYKQIGSSGENAMGYHYVWSLGEYNSGSGGRMIGSKSDGPGNRITKQIGVQKGGVE</sequence>
<evidence type="ECO:0000256" key="1">
    <source>
        <dbReference type="SAM" id="MobiDB-lite"/>
    </source>
</evidence>